<accession>A0A0B5EP03</accession>
<evidence type="ECO:0000256" key="1">
    <source>
        <dbReference type="ARBA" id="ARBA00004651"/>
    </source>
</evidence>
<organism evidence="10 11">
    <name type="scientific">Streptomyces albus (strain ATCC 21838 / DSM 41398 / FERM P-419 / JCM 4703 / NBRC 107858)</name>
    <dbReference type="NCBI Taxonomy" id="1081613"/>
    <lineage>
        <taxon>Bacteria</taxon>
        <taxon>Bacillati</taxon>
        <taxon>Actinomycetota</taxon>
        <taxon>Actinomycetes</taxon>
        <taxon>Kitasatosporales</taxon>
        <taxon>Streptomycetaceae</taxon>
        <taxon>Streptomyces</taxon>
    </lineage>
</organism>
<dbReference type="GO" id="GO:0009103">
    <property type="term" value="P:lipopolysaccharide biosynthetic process"/>
    <property type="evidence" value="ECO:0007669"/>
    <property type="project" value="UniProtKB-ARBA"/>
</dbReference>
<evidence type="ECO:0000313" key="11">
    <source>
        <dbReference type="Proteomes" id="UP000031523"/>
    </source>
</evidence>
<evidence type="ECO:0000256" key="5">
    <source>
        <dbReference type="ARBA" id="ARBA00022692"/>
    </source>
</evidence>
<evidence type="ECO:0000256" key="3">
    <source>
        <dbReference type="ARBA" id="ARBA00022676"/>
    </source>
</evidence>
<dbReference type="InterPro" id="IPR050297">
    <property type="entry name" value="LipidA_mod_glycosyltrf_83"/>
</dbReference>
<feature type="compositionally biased region" description="Low complexity" evidence="8">
    <location>
        <begin position="497"/>
        <end position="517"/>
    </location>
</feature>
<protein>
    <submittedName>
        <fullName evidence="10">Integral membrane protein</fullName>
    </submittedName>
</protein>
<feature type="transmembrane region" description="Helical" evidence="9">
    <location>
        <begin position="218"/>
        <end position="235"/>
    </location>
</feature>
<evidence type="ECO:0000256" key="8">
    <source>
        <dbReference type="SAM" id="MobiDB-lite"/>
    </source>
</evidence>
<evidence type="ECO:0000256" key="2">
    <source>
        <dbReference type="ARBA" id="ARBA00022475"/>
    </source>
</evidence>
<gene>
    <name evidence="10" type="ORF">SLNWT_4082</name>
</gene>
<proteinExistence type="predicted"/>
<dbReference type="AlphaFoldDB" id="A0A0B5EP03"/>
<keyword evidence="4" id="KW-0808">Transferase</keyword>
<feature type="transmembrane region" description="Helical" evidence="9">
    <location>
        <begin position="126"/>
        <end position="145"/>
    </location>
</feature>
<evidence type="ECO:0000256" key="6">
    <source>
        <dbReference type="ARBA" id="ARBA00022989"/>
    </source>
</evidence>
<dbReference type="EMBL" id="CP010519">
    <property type="protein sequence ID" value="AJE84458.1"/>
    <property type="molecule type" value="Genomic_DNA"/>
</dbReference>
<evidence type="ECO:0000256" key="7">
    <source>
        <dbReference type="ARBA" id="ARBA00023136"/>
    </source>
</evidence>
<dbReference type="KEGG" id="sals:SLNWT_4082"/>
<keyword evidence="2" id="KW-1003">Cell membrane</keyword>
<feature type="transmembrane region" description="Helical" evidence="9">
    <location>
        <begin position="343"/>
        <end position="361"/>
    </location>
</feature>
<dbReference type="GO" id="GO:0016763">
    <property type="term" value="F:pentosyltransferase activity"/>
    <property type="evidence" value="ECO:0007669"/>
    <property type="project" value="TreeGrafter"/>
</dbReference>
<feature type="region of interest" description="Disordered" evidence="8">
    <location>
        <begin position="496"/>
        <end position="517"/>
    </location>
</feature>
<dbReference type="GO" id="GO:0005886">
    <property type="term" value="C:plasma membrane"/>
    <property type="evidence" value="ECO:0007669"/>
    <property type="project" value="UniProtKB-SubCell"/>
</dbReference>
<dbReference type="PANTHER" id="PTHR33908:SF11">
    <property type="entry name" value="MEMBRANE PROTEIN"/>
    <property type="match status" value="1"/>
</dbReference>
<name>A0A0B5EP03_STRA4</name>
<feature type="transmembrane region" description="Helical" evidence="9">
    <location>
        <begin position="151"/>
        <end position="169"/>
    </location>
</feature>
<evidence type="ECO:0000313" key="10">
    <source>
        <dbReference type="EMBL" id="AJE84458.1"/>
    </source>
</evidence>
<feature type="transmembrane region" description="Helical" evidence="9">
    <location>
        <begin position="368"/>
        <end position="389"/>
    </location>
</feature>
<dbReference type="PANTHER" id="PTHR33908">
    <property type="entry name" value="MANNOSYLTRANSFERASE YKCB-RELATED"/>
    <property type="match status" value="1"/>
</dbReference>
<keyword evidence="3" id="KW-0328">Glycosyltransferase</keyword>
<feature type="transmembrane region" description="Helical" evidence="9">
    <location>
        <begin position="31"/>
        <end position="50"/>
    </location>
</feature>
<feature type="transmembrane region" description="Helical" evidence="9">
    <location>
        <begin position="316"/>
        <end position="337"/>
    </location>
</feature>
<evidence type="ECO:0000256" key="9">
    <source>
        <dbReference type="SAM" id="Phobius"/>
    </source>
</evidence>
<feature type="transmembrane region" description="Helical" evidence="9">
    <location>
        <begin position="100"/>
        <end position="119"/>
    </location>
</feature>
<keyword evidence="5 9" id="KW-0812">Transmembrane</keyword>
<comment type="subcellular location">
    <subcellularLocation>
        <location evidence="1">Cell membrane</location>
        <topology evidence="1">Multi-pass membrane protein</topology>
    </subcellularLocation>
</comment>
<keyword evidence="7 9" id="KW-0472">Membrane</keyword>
<feature type="transmembrane region" description="Helical" evidence="9">
    <location>
        <begin position="291"/>
        <end position="309"/>
    </location>
</feature>
<reference evidence="10 11" key="1">
    <citation type="submission" date="2015-01" db="EMBL/GenBank/DDBJ databases">
        <title>Enhanced salinomycin production by adjusting the supply of polyketide extender units in Streptomyce albus DSM 41398.</title>
        <authorList>
            <person name="Lu C."/>
        </authorList>
    </citation>
    <scope>NUCLEOTIDE SEQUENCE [LARGE SCALE GENOMIC DNA]</scope>
    <source>
        <strain evidence="11">ATCC 21838 / DSM 41398 / FERM P-419 / JCM 4703 / NBRC 107858</strain>
    </source>
</reference>
<dbReference type="Proteomes" id="UP000031523">
    <property type="component" value="Chromosome"/>
</dbReference>
<sequence length="517" mass="54453">MVGMTQTPAAARALRVPGYRARGRRRAGRDLWWLAGVCAAYTLAQLAFVAPGSGLGWDETVYVSQVSPDAATAFFSAPRARGITYLAAPVTLWTSSVPLLRLYLAVLSGAALLGALLIWRRLLPPPVPALAGALFGSLWITLFYGPQVMPNLWVALGALAATGCFLRAARDPRDRAALAGLGAALALVALMRPSDALWLGLPLALAALCVRPWRRPLLLLALAAGAALGSAPWVIEAYTAYGGLGTRLERASEIQGHLRPHLAFGHQLRSLGGRALCRPCGGPWKQPVTGVWWLLLPPLVLAGAVMAARRRLTAPVLLATLTGLSLAVPYLFFIGYAAARFLLPAYALLAIPVALCLAGLARRARARTLTALALALLLAGHLAIQSAVLHSAADRVRTMRTALGDTAAELRRQGLRPPCVVSGEEAVRIAYRTGCASRQTSGHDRSTSEAAMRRLARARPVAVILNAGATPPGYARTWRTHRLPALTGLDAPRAFLSPSAGAAGPGSGEAPAGPRER</sequence>
<keyword evidence="6 9" id="KW-1133">Transmembrane helix</keyword>
<keyword evidence="11" id="KW-1185">Reference proteome</keyword>
<evidence type="ECO:0000256" key="4">
    <source>
        <dbReference type="ARBA" id="ARBA00022679"/>
    </source>
</evidence>